<organism evidence="3 4">
    <name type="scientific">Prorocentrum cordatum</name>
    <dbReference type="NCBI Taxonomy" id="2364126"/>
    <lineage>
        <taxon>Eukaryota</taxon>
        <taxon>Sar</taxon>
        <taxon>Alveolata</taxon>
        <taxon>Dinophyceae</taxon>
        <taxon>Prorocentrales</taxon>
        <taxon>Prorocentraceae</taxon>
        <taxon>Prorocentrum</taxon>
    </lineage>
</organism>
<evidence type="ECO:0000256" key="1">
    <source>
        <dbReference type="ARBA" id="ARBA00022837"/>
    </source>
</evidence>
<dbReference type="SUPFAM" id="SSF47473">
    <property type="entry name" value="EF-hand"/>
    <property type="match status" value="1"/>
</dbReference>
<gene>
    <name evidence="3" type="ORF">PCOR1329_LOCUS83395</name>
</gene>
<evidence type="ECO:0000313" key="3">
    <source>
        <dbReference type="EMBL" id="CAK0908800.1"/>
    </source>
</evidence>
<keyword evidence="1" id="KW-0106">Calcium</keyword>
<dbReference type="InterPro" id="IPR018247">
    <property type="entry name" value="EF_Hand_1_Ca_BS"/>
</dbReference>
<dbReference type="InterPro" id="IPR046627">
    <property type="entry name" value="DUF6739"/>
</dbReference>
<dbReference type="PROSITE" id="PS50222">
    <property type="entry name" value="EF_HAND_2"/>
    <property type="match status" value="2"/>
</dbReference>
<proteinExistence type="predicted"/>
<dbReference type="Pfam" id="PF13499">
    <property type="entry name" value="EF-hand_7"/>
    <property type="match status" value="1"/>
</dbReference>
<dbReference type="CDD" id="cd00051">
    <property type="entry name" value="EFh"/>
    <property type="match status" value="1"/>
</dbReference>
<dbReference type="SMART" id="SM00054">
    <property type="entry name" value="EFh"/>
    <property type="match status" value="2"/>
</dbReference>
<dbReference type="InterPro" id="IPR011992">
    <property type="entry name" value="EF-hand-dom_pair"/>
</dbReference>
<accession>A0ABN9Y856</accession>
<dbReference type="Pfam" id="PF20524">
    <property type="entry name" value="DUF6739"/>
    <property type="match status" value="1"/>
</dbReference>
<protein>
    <recommendedName>
        <fullName evidence="2">EF-hand domain-containing protein</fullName>
    </recommendedName>
</protein>
<evidence type="ECO:0000313" key="4">
    <source>
        <dbReference type="Proteomes" id="UP001189429"/>
    </source>
</evidence>
<dbReference type="Gene3D" id="1.10.238.10">
    <property type="entry name" value="EF-hand"/>
    <property type="match status" value="1"/>
</dbReference>
<dbReference type="InterPro" id="IPR002048">
    <property type="entry name" value="EF_hand_dom"/>
</dbReference>
<comment type="caution">
    <text evidence="3">The sequence shown here is derived from an EMBL/GenBank/DDBJ whole genome shotgun (WGS) entry which is preliminary data.</text>
</comment>
<keyword evidence="4" id="KW-1185">Reference proteome</keyword>
<evidence type="ECO:0000259" key="2">
    <source>
        <dbReference type="PROSITE" id="PS50222"/>
    </source>
</evidence>
<feature type="domain" description="EF-hand" evidence="2">
    <location>
        <begin position="36"/>
        <end position="71"/>
    </location>
</feature>
<sequence length="385" mass="42325">MYEEADTNSDGYLDAEEVKRFFARRAKAAGQGELPPSDELIEDCISMVDRDGDGRIDLHEFTRLLGECLPNARVARDREFRTDVSACKMQWDYERASRIFSNVMAAAWHRSALRWLSAAAAITLGAAGMEAALLVNPAHPGAAEFVAVYALEQLFPSLVWMTSDARLVAGSLGHCASELLLSHDPASETGAAALLAAGHCQVVRCMSVGFCMFGQLLRIGGERLRAQRVRAARPPRRGGAPVPRRARACRAVVREVVGHLGGEPRWYHILPVMNPESMRGVARRISHEFRYPLFLNVPVAKWGQTRFWEPLLKGHVTPSWLLQGHNGERVLCIEVDGTDKEEGLVFGRRSHQVGINEAGMAFRAIASVALDSLAQSGLDRGSPHL</sequence>
<name>A0ABN9Y856_9DINO</name>
<reference evidence="3" key="1">
    <citation type="submission" date="2023-10" db="EMBL/GenBank/DDBJ databases">
        <authorList>
            <person name="Chen Y."/>
            <person name="Shah S."/>
            <person name="Dougan E. K."/>
            <person name="Thang M."/>
            <person name="Chan C."/>
        </authorList>
    </citation>
    <scope>NUCLEOTIDE SEQUENCE [LARGE SCALE GENOMIC DNA]</scope>
</reference>
<dbReference type="Proteomes" id="UP001189429">
    <property type="component" value="Unassembled WGS sequence"/>
</dbReference>
<dbReference type="PROSITE" id="PS00018">
    <property type="entry name" value="EF_HAND_1"/>
    <property type="match status" value="2"/>
</dbReference>
<feature type="domain" description="EF-hand" evidence="2">
    <location>
        <begin position="1"/>
        <end position="28"/>
    </location>
</feature>
<dbReference type="EMBL" id="CAUYUJ010022082">
    <property type="protein sequence ID" value="CAK0908800.1"/>
    <property type="molecule type" value="Genomic_DNA"/>
</dbReference>